<dbReference type="ExpressionAtlas" id="A0A178W4P0">
    <property type="expression patterns" value="baseline and differential"/>
</dbReference>
<name>A0A178W4P0_ARATH</name>
<dbReference type="EMBL" id="LUHQ01000001">
    <property type="protein sequence ID" value="OAP12495.1"/>
    <property type="molecule type" value="Genomic_DNA"/>
</dbReference>
<dbReference type="Proteomes" id="UP000078284">
    <property type="component" value="Chromosome 1"/>
</dbReference>
<evidence type="ECO:0000256" key="1">
    <source>
        <dbReference type="SAM" id="Phobius"/>
    </source>
</evidence>
<reference evidence="3" key="1">
    <citation type="journal article" date="2016" name="Proc. Natl. Acad. Sci. U.S.A.">
        <title>Chromosome-level assembly of Arabidopsis thaliana Ler reveals the extent of translocation and inversion polymorphisms.</title>
        <authorList>
            <person name="Zapata L."/>
            <person name="Ding J."/>
            <person name="Willing E.M."/>
            <person name="Hartwig B."/>
            <person name="Bezdan D."/>
            <person name="Jiao W.B."/>
            <person name="Patel V."/>
            <person name="Velikkakam James G."/>
            <person name="Koornneef M."/>
            <person name="Ossowski S."/>
            <person name="Schneeberger K."/>
        </authorList>
    </citation>
    <scope>NUCLEOTIDE SEQUENCE [LARGE SCALE GENOMIC DNA]</scope>
    <source>
        <strain evidence="3">cv. Landsberg erecta</strain>
    </source>
</reference>
<gene>
    <name evidence="2" type="ordered locus">AXX17_At1g10670</name>
</gene>
<accession>A0A178W4P0</accession>
<organism evidence="2 3">
    <name type="scientific">Arabidopsis thaliana</name>
    <name type="common">Mouse-ear cress</name>
    <dbReference type="NCBI Taxonomy" id="3702"/>
    <lineage>
        <taxon>Eukaryota</taxon>
        <taxon>Viridiplantae</taxon>
        <taxon>Streptophyta</taxon>
        <taxon>Embryophyta</taxon>
        <taxon>Tracheophyta</taxon>
        <taxon>Spermatophyta</taxon>
        <taxon>Magnoliopsida</taxon>
        <taxon>eudicotyledons</taxon>
        <taxon>Gunneridae</taxon>
        <taxon>Pentapetalae</taxon>
        <taxon>rosids</taxon>
        <taxon>malvids</taxon>
        <taxon>Brassicales</taxon>
        <taxon>Brassicaceae</taxon>
        <taxon>Camelineae</taxon>
        <taxon>Arabidopsis</taxon>
    </lineage>
</organism>
<keyword evidence="1" id="KW-0472">Membrane</keyword>
<keyword evidence="1" id="KW-1133">Transmembrane helix</keyword>
<evidence type="ECO:0000313" key="3">
    <source>
        <dbReference type="Proteomes" id="UP000078284"/>
    </source>
</evidence>
<evidence type="ECO:0000313" key="2">
    <source>
        <dbReference type="EMBL" id="OAP12495.1"/>
    </source>
</evidence>
<proteinExistence type="predicted"/>
<comment type="caution">
    <text evidence="2">The sequence shown here is derived from an EMBL/GenBank/DDBJ whole genome shotgun (WGS) entry which is preliminary data.</text>
</comment>
<feature type="transmembrane region" description="Helical" evidence="1">
    <location>
        <begin position="112"/>
        <end position="128"/>
    </location>
</feature>
<protein>
    <submittedName>
        <fullName evidence="2">ULP1C</fullName>
    </submittedName>
</protein>
<sequence>MKRQRAIELDRVKKTMLNIDWDDALGDEEVPELEIIATDKIPPREPTLSGYEPAVSVRSLRDNELDDHLKRQRSLLTRLGDKLADKGEKIRNRIGELEYEKQRRMFQQRTKMVLSFFFLLTLQLHHSVTQMKVFVISVFVAEANCSVEFRV</sequence>
<keyword evidence="1" id="KW-0812">Transmembrane</keyword>
<dbReference type="AlphaFoldDB" id="A0A178W4P0"/>